<gene>
    <name evidence="1" type="ORF">MC378_13750</name>
</gene>
<dbReference type="EMBL" id="JAKQYM010000012">
    <property type="protein sequence ID" value="MCI2230237.1"/>
    <property type="molecule type" value="Genomic_DNA"/>
</dbReference>
<proteinExistence type="predicted"/>
<dbReference type="Proteomes" id="UP001139369">
    <property type="component" value="Unassembled WGS sequence"/>
</dbReference>
<protein>
    <recommendedName>
        <fullName evidence="3">HTH merR-type domain-containing protein</fullName>
    </recommendedName>
</protein>
<name>A0A9X1VPX3_9FLAO</name>
<comment type="caution">
    <text evidence="1">The sequence shown here is derived from an EMBL/GenBank/DDBJ whole genome shotgun (WGS) entry which is preliminary data.</text>
</comment>
<keyword evidence="2" id="KW-1185">Reference proteome</keyword>
<sequence>MSIDKLRELTPKLKKREIIDEIGNTPTSFLEFVSNEVSSYNLNYTKTGITANISPRALTRWIEQGVVVINESDKGKTKRFNRLESIWIKIAVQLRKFGVSLEDLKYIRTQLFNYTVDGFSMFKFQVLQNILENPKYLIIDEDHEIGFYPYKNYATLSEKGYLYSHINIRFIDFIREEFPNNNLNLNFGIKDIDDNVEKVSLLFYLKTNDFEEMRITLSDGDIRLLSNSSELKKNKNLLSTIQNWEFENIKIQINDEAEFIIENYK</sequence>
<organism evidence="1 2">
    <name type="scientific">Polaribacter marinus</name>
    <dbReference type="NCBI Taxonomy" id="2916838"/>
    <lineage>
        <taxon>Bacteria</taxon>
        <taxon>Pseudomonadati</taxon>
        <taxon>Bacteroidota</taxon>
        <taxon>Flavobacteriia</taxon>
        <taxon>Flavobacteriales</taxon>
        <taxon>Flavobacteriaceae</taxon>
    </lineage>
</organism>
<evidence type="ECO:0008006" key="3">
    <source>
        <dbReference type="Google" id="ProtNLM"/>
    </source>
</evidence>
<evidence type="ECO:0000313" key="2">
    <source>
        <dbReference type="Proteomes" id="UP001139369"/>
    </source>
</evidence>
<evidence type="ECO:0000313" key="1">
    <source>
        <dbReference type="EMBL" id="MCI2230237.1"/>
    </source>
</evidence>
<accession>A0A9X1VPX3</accession>
<dbReference type="AlphaFoldDB" id="A0A9X1VPX3"/>
<reference evidence="1" key="1">
    <citation type="submission" date="2022-02" db="EMBL/GenBank/DDBJ databases">
        <title>Polaribacter sp. MSW13, isolated from seawater.</title>
        <authorList>
            <person name="Kristyanto S."/>
            <person name="Jung J."/>
            <person name="Jeon C.O."/>
        </authorList>
    </citation>
    <scope>NUCLEOTIDE SEQUENCE</scope>
    <source>
        <strain evidence="1">MSW13</strain>
    </source>
</reference>
<dbReference type="RefSeq" id="WP_242179347.1">
    <property type="nucleotide sequence ID" value="NZ_JAKQYM010000012.1"/>
</dbReference>